<gene>
    <name evidence="8" type="ORF">FPE_LOCUS28303</name>
</gene>
<comment type="similarity">
    <text evidence="1">Belongs to the disease resistance NB-LRR family.</text>
</comment>
<accession>A0AAD2A427</accession>
<dbReference type="InterPro" id="IPR057135">
    <property type="entry name" value="At4g27190-like_LRR"/>
</dbReference>
<evidence type="ECO:0000256" key="6">
    <source>
        <dbReference type="SAM" id="Coils"/>
    </source>
</evidence>
<dbReference type="SUPFAM" id="SSF52047">
    <property type="entry name" value="RNI-like"/>
    <property type="match status" value="1"/>
</dbReference>
<organism evidence="8 9">
    <name type="scientific">Fraxinus pennsylvanica</name>
    <dbReference type="NCBI Taxonomy" id="56036"/>
    <lineage>
        <taxon>Eukaryota</taxon>
        <taxon>Viridiplantae</taxon>
        <taxon>Streptophyta</taxon>
        <taxon>Embryophyta</taxon>
        <taxon>Tracheophyta</taxon>
        <taxon>Spermatophyta</taxon>
        <taxon>Magnoliopsida</taxon>
        <taxon>eudicotyledons</taxon>
        <taxon>Gunneridae</taxon>
        <taxon>Pentapetalae</taxon>
        <taxon>asterids</taxon>
        <taxon>lamiids</taxon>
        <taxon>Lamiales</taxon>
        <taxon>Oleaceae</taxon>
        <taxon>Oleeae</taxon>
        <taxon>Fraxinus</taxon>
    </lineage>
</organism>
<dbReference type="SMART" id="SM00382">
    <property type="entry name" value="AAA"/>
    <property type="match status" value="1"/>
</dbReference>
<keyword evidence="9" id="KW-1185">Reference proteome</keyword>
<evidence type="ECO:0000256" key="1">
    <source>
        <dbReference type="ARBA" id="ARBA00008894"/>
    </source>
</evidence>
<keyword evidence="5" id="KW-0067">ATP-binding</keyword>
<dbReference type="AlphaFoldDB" id="A0AAD2A427"/>
<keyword evidence="4" id="KW-0611">Plant defense</keyword>
<evidence type="ECO:0000256" key="2">
    <source>
        <dbReference type="ARBA" id="ARBA00022614"/>
    </source>
</evidence>
<dbReference type="InterPro" id="IPR027417">
    <property type="entry name" value="P-loop_NTPase"/>
</dbReference>
<name>A0AAD2A427_9LAMI</name>
<dbReference type="EMBL" id="OU503052">
    <property type="protein sequence ID" value="CAI9780873.1"/>
    <property type="molecule type" value="Genomic_DNA"/>
</dbReference>
<dbReference type="Gene3D" id="1.10.8.430">
    <property type="entry name" value="Helical domain of apoptotic protease-activating factors"/>
    <property type="match status" value="1"/>
</dbReference>
<feature type="domain" description="AAA+ ATPase" evidence="7">
    <location>
        <begin position="171"/>
        <end position="308"/>
    </location>
</feature>
<evidence type="ECO:0000259" key="7">
    <source>
        <dbReference type="SMART" id="SM00382"/>
    </source>
</evidence>
<dbReference type="GO" id="GO:0043531">
    <property type="term" value="F:ADP binding"/>
    <property type="evidence" value="ECO:0007669"/>
    <property type="project" value="InterPro"/>
</dbReference>
<dbReference type="InterPro" id="IPR050905">
    <property type="entry name" value="Plant_NBS-LRR"/>
</dbReference>
<sequence>MADGVACCVVEKFADYTVDPVLRQIKYLFNYDSNIQNLRNKVQELKNKSNDVRRLVDAVERNTEITREVVSAWLAKVDDLKERADRVLNGVAGSEMGCVFNRCPNLKSRYLLSRRATKLTIEADNLKVEGTFERVGDPRSLEQVFNLTSHKVFETRLSTKKKIKEALKDKDISIIGICGMPGVGKTTMAKEIVNEVKDEKLFEEVAFAVVSNDPDINKIQDQLAEMLGLEIKENTNVMRAGRLRQRLEVKDGKSILVVLDDVWKDIDLGTIGIPSPHDRKGLKIMFTTRIEEMCSEMEAQRFEIKVLDEEEGWQLFKDTAGISEYETDVDLVRIAREVADECGCLPLALEKLEELCLGGSIPEEGEDQRCIIEELSSLTSLHTFQISTPDPILMQILKARCLENLDKFEIRGTAPPPPTSTNNQYFTRSLSLEDGIEASMLLLPVFNSLMKRTCHLHIKGAKVLKNVVSELDGDGFIHLKTLSLSYGDFEYLIDATNSIPNGTFGKLESLDLYNLPKLIEICNENLPRGVIKPQLFCNLVRIEMIFCDTIRSLFRGSVANSLVNLQKLYIRECPMLEEVVSTDARENEVNETCKMLEFPKLKEVDLQMLPRFKSITSQSNSDVVRQTLFNQGHKQVDHRR</sequence>
<evidence type="ECO:0000313" key="9">
    <source>
        <dbReference type="Proteomes" id="UP000834106"/>
    </source>
</evidence>
<dbReference type="Pfam" id="PF23247">
    <property type="entry name" value="LRR_RPS2"/>
    <property type="match status" value="1"/>
</dbReference>
<dbReference type="GO" id="GO:0006952">
    <property type="term" value="P:defense response"/>
    <property type="evidence" value="ECO:0007669"/>
    <property type="project" value="UniProtKB-KW"/>
</dbReference>
<dbReference type="Pfam" id="PF00931">
    <property type="entry name" value="NB-ARC"/>
    <property type="match status" value="1"/>
</dbReference>
<dbReference type="SUPFAM" id="SSF52540">
    <property type="entry name" value="P-loop containing nucleoside triphosphate hydrolases"/>
    <property type="match status" value="1"/>
</dbReference>
<evidence type="ECO:0000313" key="8">
    <source>
        <dbReference type="EMBL" id="CAI9780873.1"/>
    </source>
</evidence>
<dbReference type="InterPro" id="IPR002182">
    <property type="entry name" value="NB-ARC"/>
</dbReference>
<dbReference type="InterPro" id="IPR042197">
    <property type="entry name" value="Apaf_helical"/>
</dbReference>
<dbReference type="InterPro" id="IPR003593">
    <property type="entry name" value="AAA+_ATPase"/>
</dbReference>
<protein>
    <recommendedName>
        <fullName evidence="7">AAA+ ATPase domain-containing protein</fullName>
    </recommendedName>
</protein>
<feature type="coiled-coil region" evidence="6">
    <location>
        <begin position="28"/>
        <end position="62"/>
    </location>
</feature>
<keyword evidence="6" id="KW-0175">Coiled coil</keyword>
<dbReference type="PRINTS" id="PR00364">
    <property type="entry name" value="DISEASERSIST"/>
</dbReference>
<evidence type="ECO:0000256" key="5">
    <source>
        <dbReference type="ARBA" id="ARBA00022840"/>
    </source>
</evidence>
<dbReference type="Gene3D" id="3.40.50.300">
    <property type="entry name" value="P-loop containing nucleotide triphosphate hydrolases"/>
    <property type="match status" value="1"/>
</dbReference>
<dbReference type="FunFam" id="3.40.50.300:FF:001091">
    <property type="entry name" value="Probable disease resistance protein At1g61300"/>
    <property type="match status" value="1"/>
</dbReference>
<dbReference type="PANTHER" id="PTHR33463">
    <property type="entry name" value="NB-ARC DOMAIN-CONTAINING PROTEIN-RELATED"/>
    <property type="match status" value="1"/>
</dbReference>
<keyword evidence="3" id="KW-0547">Nucleotide-binding</keyword>
<dbReference type="GO" id="GO:0005524">
    <property type="term" value="F:ATP binding"/>
    <property type="evidence" value="ECO:0007669"/>
    <property type="project" value="UniProtKB-KW"/>
</dbReference>
<dbReference type="PANTHER" id="PTHR33463:SF204">
    <property type="entry name" value="NB-ARC DOMAIN-CONTAINING PROTEIN"/>
    <property type="match status" value="1"/>
</dbReference>
<reference evidence="8" key="1">
    <citation type="submission" date="2023-05" db="EMBL/GenBank/DDBJ databases">
        <authorList>
            <person name="Huff M."/>
        </authorList>
    </citation>
    <scope>NUCLEOTIDE SEQUENCE</scope>
</reference>
<keyword evidence="2" id="KW-0433">Leucine-rich repeat</keyword>
<evidence type="ECO:0000256" key="4">
    <source>
        <dbReference type="ARBA" id="ARBA00022821"/>
    </source>
</evidence>
<evidence type="ECO:0000256" key="3">
    <source>
        <dbReference type="ARBA" id="ARBA00022741"/>
    </source>
</evidence>
<proteinExistence type="inferred from homology"/>
<dbReference type="Proteomes" id="UP000834106">
    <property type="component" value="Chromosome 17"/>
</dbReference>